<proteinExistence type="predicted"/>
<evidence type="ECO:0000256" key="1">
    <source>
        <dbReference type="SAM" id="MobiDB-lite"/>
    </source>
</evidence>
<dbReference type="Proteomes" id="UP001153269">
    <property type="component" value="Unassembled WGS sequence"/>
</dbReference>
<name>A0A9N7U7R0_PLEPL</name>
<dbReference type="AlphaFoldDB" id="A0A9N7U7R0"/>
<evidence type="ECO:0000313" key="3">
    <source>
        <dbReference type="Proteomes" id="UP001153269"/>
    </source>
</evidence>
<feature type="region of interest" description="Disordered" evidence="1">
    <location>
        <begin position="21"/>
        <end position="48"/>
    </location>
</feature>
<evidence type="ECO:0000313" key="2">
    <source>
        <dbReference type="EMBL" id="CAB1425692.1"/>
    </source>
</evidence>
<comment type="caution">
    <text evidence="2">The sequence shown here is derived from an EMBL/GenBank/DDBJ whole genome shotgun (WGS) entry which is preliminary data.</text>
</comment>
<protein>
    <submittedName>
        <fullName evidence="2">Uncharacterized protein</fullName>
    </submittedName>
</protein>
<gene>
    <name evidence="2" type="ORF">PLEPLA_LOCUS13624</name>
</gene>
<dbReference type="EMBL" id="CADEAL010000825">
    <property type="protein sequence ID" value="CAB1425692.1"/>
    <property type="molecule type" value="Genomic_DNA"/>
</dbReference>
<reference evidence="2" key="1">
    <citation type="submission" date="2020-03" db="EMBL/GenBank/DDBJ databases">
        <authorList>
            <person name="Weist P."/>
        </authorList>
    </citation>
    <scope>NUCLEOTIDE SEQUENCE</scope>
</reference>
<keyword evidence="3" id="KW-1185">Reference proteome</keyword>
<sequence>MSEITGLKVGNQALQQKIDNFQEQNDMKLESSEASTMEAGRRQEPTPCESLGNDNMALKSQHSFRLPLHSHFLVSFHFALPPPVCSPPEDYTAHSHECICVILPIQLRRREREVRREEVRMNGAKVIEELEKLGREAFGLLDRRDPISHSKHLSFSV</sequence>
<accession>A0A9N7U7R0</accession>
<organism evidence="2 3">
    <name type="scientific">Pleuronectes platessa</name>
    <name type="common">European plaice</name>
    <dbReference type="NCBI Taxonomy" id="8262"/>
    <lineage>
        <taxon>Eukaryota</taxon>
        <taxon>Metazoa</taxon>
        <taxon>Chordata</taxon>
        <taxon>Craniata</taxon>
        <taxon>Vertebrata</taxon>
        <taxon>Euteleostomi</taxon>
        <taxon>Actinopterygii</taxon>
        <taxon>Neopterygii</taxon>
        <taxon>Teleostei</taxon>
        <taxon>Neoteleostei</taxon>
        <taxon>Acanthomorphata</taxon>
        <taxon>Carangaria</taxon>
        <taxon>Pleuronectiformes</taxon>
        <taxon>Pleuronectoidei</taxon>
        <taxon>Pleuronectidae</taxon>
        <taxon>Pleuronectes</taxon>
    </lineage>
</organism>